<evidence type="ECO:0000313" key="13">
    <source>
        <dbReference type="Proteomes" id="UP000695562"/>
    </source>
</evidence>
<organism evidence="12 13">
    <name type="scientific">Polysphondylium violaceum</name>
    <dbReference type="NCBI Taxonomy" id="133409"/>
    <lineage>
        <taxon>Eukaryota</taxon>
        <taxon>Amoebozoa</taxon>
        <taxon>Evosea</taxon>
        <taxon>Eumycetozoa</taxon>
        <taxon>Dictyostelia</taxon>
        <taxon>Dictyosteliales</taxon>
        <taxon>Dictyosteliaceae</taxon>
        <taxon>Polysphondylium</taxon>
    </lineage>
</organism>
<keyword evidence="7" id="KW-0862">Zinc</keyword>
<feature type="compositionally biased region" description="Polar residues" evidence="10">
    <location>
        <begin position="216"/>
        <end position="230"/>
    </location>
</feature>
<feature type="compositionally biased region" description="Low complexity" evidence="10">
    <location>
        <begin position="233"/>
        <end position="243"/>
    </location>
</feature>
<feature type="compositionally biased region" description="Polar residues" evidence="10">
    <location>
        <begin position="244"/>
        <end position="264"/>
    </location>
</feature>
<feature type="coiled-coil region" evidence="9">
    <location>
        <begin position="824"/>
        <end position="865"/>
    </location>
</feature>
<feature type="compositionally biased region" description="Low complexity" evidence="10">
    <location>
        <begin position="913"/>
        <end position="947"/>
    </location>
</feature>
<dbReference type="EMBL" id="AJWJ01000279">
    <property type="protein sequence ID" value="KAF2072446.1"/>
    <property type="molecule type" value="Genomic_DNA"/>
</dbReference>
<dbReference type="GO" id="GO:0005770">
    <property type="term" value="C:late endosome"/>
    <property type="evidence" value="ECO:0007669"/>
    <property type="project" value="UniProtKB-SubCell"/>
</dbReference>
<dbReference type="InterPro" id="IPR025258">
    <property type="entry name" value="RH_dom"/>
</dbReference>
<dbReference type="Gene3D" id="1.20.58.900">
    <property type="match status" value="1"/>
</dbReference>
<feature type="compositionally biased region" description="Basic and acidic residues" evidence="10">
    <location>
        <begin position="494"/>
        <end position="507"/>
    </location>
</feature>
<dbReference type="SMART" id="SM01175">
    <property type="entry name" value="DUF4206"/>
    <property type="match status" value="1"/>
</dbReference>
<reference evidence="12" key="1">
    <citation type="submission" date="2020-01" db="EMBL/GenBank/DDBJ databases">
        <title>Development of genomics and gene disruption for Polysphondylium violaceum indicates a role for the polyketide synthase stlB in stalk morphogenesis.</title>
        <authorList>
            <person name="Narita B."/>
            <person name="Kawabe Y."/>
            <person name="Kin K."/>
            <person name="Saito T."/>
            <person name="Gibbs R."/>
            <person name="Kuspa A."/>
            <person name="Muzny D."/>
            <person name="Queller D."/>
            <person name="Richards S."/>
            <person name="Strassman J."/>
            <person name="Sucgang R."/>
            <person name="Worley K."/>
            <person name="Schaap P."/>
        </authorList>
    </citation>
    <scope>NUCLEOTIDE SEQUENCE</scope>
    <source>
        <strain evidence="12">QSvi11</strain>
    </source>
</reference>
<feature type="compositionally biased region" description="Low complexity" evidence="10">
    <location>
        <begin position="378"/>
        <end position="436"/>
    </location>
</feature>
<keyword evidence="5" id="KW-0967">Endosome</keyword>
<feature type="region of interest" description="Disordered" evidence="10">
    <location>
        <begin position="616"/>
        <end position="659"/>
    </location>
</feature>
<dbReference type="GO" id="GO:0006914">
    <property type="term" value="P:autophagy"/>
    <property type="evidence" value="ECO:0007669"/>
    <property type="project" value="UniProtKB-KW"/>
</dbReference>
<evidence type="ECO:0000256" key="9">
    <source>
        <dbReference type="SAM" id="Coils"/>
    </source>
</evidence>
<feature type="compositionally biased region" description="Basic and acidic residues" evidence="10">
    <location>
        <begin position="964"/>
        <end position="973"/>
    </location>
</feature>
<dbReference type="Pfam" id="PF13901">
    <property type="entry name" value="RH_dom"/>
    <property type="match status" value="1"/>
</dbReference>
<dbReference type="InterPro" id="IPR004012">
    <property type="entry name" value="Run_dom"/>
</dbReference>
<keyword evidence="4" id="KW-0677">Repeat</keyword>
<dbReference type="SUPFAM" id="SSF140741">
    <property type="entry name" value="RUN domain-like"/>
    <property type="match status" value="1"/>
</dbReference>
<name>A0A8J4Q0J4_9MYCE</name>
<dbReference type="GO" id="GO:0008270">
    <property type="term" value="F:zinc ion binding"/>
    <property type="evidence" value="ECO:0007669"/>
    <property type="project" value="UniProtKB-KW"/>
</dbReference>
<feature type="compositionally biased region" description="Low complexity" evidence="10">
    <location>
        <begin position="265"/>
        <end position="296"/>
    </location>
</feature>
<keyword evidence="3" id="KW-0479">Metal-binding</keyword>
<feature type="region of interest" description="Disordered" evidence="10">
    <location>
        <begin position="964"/>
        <end position="1020"/>
    </location>
</feature>
<feature type="region of interest" description="Disordered" evidence="10">
    <location>
        <begin position="489"/>
        <end position="511"/>
    </location>
</feature>
<keyword evidence="6" id="KW-0863">Zinc-finger</keyword>
<feature type="region of interest" description="Disordered" evidence="10">
    <location>
        <begin position="216"/>
        <end position="301"/>
    </location>
</feature>
<keyword evidence="2" id="KW-0597">Phosphoprotein</keyword>
<dbReference type="SMART" id="SM00593">
    <property type="entry name" value="RUN"/>
    <property type="match status" value="1"/>
</dbReference>
<proteinExistence type="predicted"/>
<dbReference type="CDD" id="cd17671">
    <property type="entry name" value="RUN"/>
    <property type="match status" value="1"/>
</dbReference>
<feature type="region of interest" description="Disordered" evidence="10">
    <location>
        <begin position="898"/>
        <end position="948"/>
    </location>
</feature>
<evidence type="ECO:0000256" key="5">
    <source>
        <dbReference type="ARBA" id="ARBA00022753"/>
    </source>
</evidence>
<protein>
    <recommendedName>
        <fullName evidence="11">RUN domain-containing protein</fullName>
    </recommendedName>
</protein>
<dbReference type="Pfam" id="PF02759">
    <property type="entry name" value="RUN"/>
    <property type="match status" value="1"/>
</dbReference>
<evidence type="ECO:0000313" key="12">
    <source>
        <dbReference type="EMBL" id="KAF2072446.1"/>
    </source>
</evidence>
<keyword evidence="8" id="KW-0072">Autophagy</keyword>
<feature type="domain" description="RUN" evidence="11">
    <location>
        <begin position="60"/>
        <end position="208"/>
    </location>
</feature>
<feature type="compositionally biased region" description="Low complexity" evidence="10">
    <location>
        <begin position="995"/>
        <end position="1020"/>
    </location>
</feature>
<gene>
    <name evidence="12" type="ORF">CYY_006239</name>
</gene>
<evidence type="ECO:0000256" key="1">
    <source>
        <dbReference type="ARBA" id="ARBA00004603"/>
    </source>
</evidence>
<keyword evidence="9" id="KW-0175">Coiled coil</keyword>
<evidence type="ECO:0000259" key="11">
    <source>
        <dbReference type="PROSITE" id="PS50826"/>
    </source>
</evidence>
<evidence type="ECO:0000256" key="6">
    <source>
        <dbReference type="ARBA" id="ARBA00022771"/>
    </source>
</evidence>
<dbReference type="InterPro" id="IPR037213">
    <property type="entry name" value="Run_dom_sf"/>
</dbReference>
<dbReference type="PROSITE" id="PS50826">
    <property type="entry name" value="RUN"/>
    <property type="match status" value="1"/>
</dbReference>
<dbReference type="PANTHER" id="PTHR12326">
    <property type="entry name" value="PLECKSTRIN HOMOLOGY DOMAIN CONTAINING PROTEIN"/>
    <property type="match status" value="1"/>
</dbReference>
<dbReference type="Proteomes" id="UP000695562">
    <property type="component" value="Unassembled WGS sequence"/>
</dbReference>
<evidence type="ECO:0000256" key="4">
    <source>
        <dbReference type="ARBA" id="ARBA00022737"/>
    </source>
</evidence>
<feature type="compositionally biased region" description="Acidic residues" evidence="10">
    <location>
        <begin position="974"/>
        <end position="994"/>
    </location>
</feature>
<evidence type="ECO:0000256" key="3">
    <source>
        <dbReference type="ARBA" id="ARBA00022723"/>
    </source>
</evidence>
<feature type="region of interest" description="Disordered" evidence="10">
    <location>
        <begin position="378"/>
        <end position="448"/>
    </location>
</feature>
<evidence type="ECO:0000256" key="10">
    <source>
        <dbReference type="SAM" id="MobiDB-lite"/>
    </source>
</evidence>
<evidence type="ECO:0000256" key="7">
    <source>
        <dbReference type="ARBA" id="ARBA00022833"/>
    </source>
</evidence>
<evidence type="ECO:0000256" key="8">
    <source>
        <dbReference type="ARBA" id="ARBA00023006"/>
    </source>
</evidence>
<sequence>MNSFWKRANGNNDYVESLLLSEKRKDAIQHLKLSIKSCLTYYFTTSKTINNLTPLDSTNMTGVKLIQGLCDSIEGYLAHKIKQSQNVRGLWDVILLLPNSTSILQNVKIPLFSSSNNTPTIDWQNEFDYIHSLSEVQSDNGKARAFIYRALNESFIMPFLDYIATNNDILRTHYEEDAMLRNKEDSEIYRSLLVSLQPVKFDIDYNDSTLDQVTPKTSPLFEENNSQFEGHSSETVTETSISSLPNSANTTPLINGATVNSSGGSNDTDLSLSRSTSSTNLSLTSSNNSVSITSSSGGFVPPLLTSSDSMNDMVGEKKLIKKKKVIKSLTRTIDLADAQSFDANNIEPPPKDVVNEKVVKKVMIKRIVKTTKLTVSNNNLNNLTNSQESISTSLSSPPSSSLQQQQPSLQQSPTNSLSPSSSQSSSPSTSSFSNQNGEKVDNSNNNSRTTATLTETFIRLVGTAKANIENIVSGDKSTINDINNKVVLDQQPMEDQKEVEKEGQQQDDKEEPAVVAVIEKEEEKVVEQVVEPSIGIESVAQDVQQDKEIEKQGQDIEKEENNIVIEQVAQVPIIEPIVENAQEVLKVCNSVVEQEHEENDTTTVVSFIEKVQDKEEQVVEQEKEEENVEQEKEQEREQEEEQESLVSVEQAQNQDKEESVEIVIDQEQTITQTDSAVAATISITASEELSTLDTQEGETQEGTIQNTIDDQQEQEEQQQEEQENLIIQEDVKVDVEIDVVVEQNEEKEETMVDEAQEEIKVNQTSLDNKDETNVTNEPFAAESLEIDNESDTFIKKEQEQLEEEQQIQIEEPTTTTVIVDENILINQQEEVKEEEVQVQVQEQEQVQEEVQVQEQEQEQEQVQDQVEEYEPLPIYKSDYEKKLEFEKYIDSIPIQLSYNYNDDDKESSVNYNTSTTKTTTTTTTTTSTISISLSSEQQQQSTKSLKSSADEILDCIISTMERDIGIVDPKYDQQEDEDEEEEGEEEEKSIEDQDNSTTSSNNNNNNNQLNESNNSIMLNNSLNSSMDDFSLNSSTNSLTNSFSNITFTNSPSNFKTTPTSSPIKRKIITIITEPTTITKESIKMIYDNVPLLTLKDQDYKCKGCQKDLSSMFSTSRYCYFTGKYFCRGCHHKQDYYIPSKIINDLDFKRYPVSNVALDYLKSTTDDPLFDLSALNPTLYNYNNKILVRIRSLRKQMYHIKDFLMTCSTGVSVYNSFITVENDYLSHSFELYSLSDIVNVKPLLEQLRKVVAKWLDHIDKCQLCLGKGSICEFCNDSKPIFPFHVSKNTQCAQCRCVAHKACYNKHTCPKCLRIAKRKVQLRLSQQQTQQ</sequence>
<dbReference type="PANTHER" id="PTHR12326:SF12">
    <property type="entry name" value="PLECKSTRIN HOMOLOGY AND RUN DOMAIN CONTAINING M1"/>
    <property type="match status" value="1"/>
</dbReference>
<comment type="subcellular location">
    <subcellularLocation>
        <location evidence="1">Late endosome</location>
    </subcellularLocation>
</comment>
<accession>A0A8J4Q0J4</accession>
<comment type="caution">
    <text evidence="12">The sequence shown here is derived from an EMBL/GenBank/DDBJ whole genome shotgun (WGS) entry which is preliminary data.</text>
</comment>
<dbReference type="OrthoDB" id="10067503at2759"/>
<dbReference type="InterPro" id="IPR051366">
    <property type="entry name" value="DEF8"/>
</dbReference>
<keyword evidence="13" id="KW-1185">Reference proteome</keyword>
<evidence type="ECO:0000256" key="2">
    <source>
        <dbReference type="ARBA" id="ARBA00022553"/>
    </source>
</evidence>